<reference evidence="6" key="1">
    <citation type="journal article" date="2022" name="Int. J. Syst. Evol. Microbiol.">
        <title>Anaeromyxobacter oryzae sp. nov., Anaeromyxobacter diazotrophicus sp. nov. and Anaeromyxobacter paludicola sp. nov., isolated from paddy soils.</title>
        <authorList>
            <person name="Itoh H."/>
            <person name="Xu Z."/>
            <person name="Mise K."/>
            <person name="Masuda Y."/>
            <person name="Ushijima N."/>
            <person name="Hayakawa C."/>
            <person name="Shiratori Y."/>
            <person name="Senoo K."/>
        </authorList>
    </citation>
    <scope>NUCLEOTIDE SEQUENCE [LARGE SCALE GENOMIC DNA]</scope>
    <source>
        <strain evidence="6">Red232</strain>
    </source>
</reference>
<dbReference type="PROSITE" id="PS50893">
    <property type="entry name" value="ABC_TRANSPORTER_2"/>
    <property type="match status" value="1"/>
</dbReference>
<dbReference type="GO" id="GO:0005524">
    <property type="term" value="F:ATP binding"/>
    <property type="evidence" value="ECO:0007669"/>
    <property type="project" value="UniProtKB-KW"/>
</dbReference>
<dbReference type="Gene3D" id="3.40.50.300">
    <property type="entry name" value="P-loop containing nucleotide triphosphate hydrolases"/>
    <property type="match status" value="1"/>
</dbReference>
<protein>
    <submittedName>
        <fullName evidence="5">ABC transporter ATP-binding protein</fullName>
    </submittedName>
</protein>
<dbReference type="SUPFAM" id="SSF52540">
    <property type="entry name" value="P-loop containing nucleoside triphosphate hydrolases"/>
    <property type="match status" value="1"/>
</dbReference>
<sequence>MIQVIDLWKSFGDNHVLKGVNLTVPTGQTYVVLGGSGSGKTVLMKHVIGLLKPDRGRVIVEGVEISALTGKALTEARQQFGMVFQGAALFDSMNVFDNVAFPLRERHRGERIKSDEVRTRVVEKLKVVDLGEEVLGRWPAELSGGMRKRVALARALVSDPQVVLYDEPTTGLDPITTNYVDEMILHAKERLGITSMVISHDIASAFRVADRLAVLYDGHLAAEGTPAEVRDSKDPFVQRFLSTWFEKQ</sequence>
<dbReference type="PROSITE" id="PS00211">
    <property type="entry name" value="ABC_TRANSPORTER_1"/>
    <property type="match status" value="1"/>
</dbReference>
<dbReference type="InterPro" id="IPR003439">
    <property type="entry name" value="ABC_transporter-like_ATP-bd"/>
</dbReference>
<gene>
    <name evidence="5" type="ORF">AMOR_56950</name>
</gene>
<accession>A0ABM7X4G2</accession>
<organism evidence="5 6">
    <name type="scientific">Anaeromyxobacter oryzae</name>
    <dbReference type="NCBI Taxonomy" id="2918170"/>
    <lineage>
        <taxon>Bacteria</taxon>
        <taxon>Pseudomonadati</taxon>
        <taxon>Myxococcota</taxon>
        <taxon>Myxococcia</taxon>
        <taxon>Myxococcales</taxon>
        <taxon>Cystobacterineae</taxon>
        <taxon>Anaeromyxobacteraceae</taxon>
        <taxon>Anaeromyxobacter</taxon>
    </lineage>
</organism>
<keyword evidence="1" id="KW-0813">Transport</keyword>
<evidence type="ECO:0000259" key="4">
    <source>
        <dbReference type="PROSITE" id="PS50893"/>
    </source>
</evidence>
<dbReference type="SMART" id="SM00382">
    <property type="entry name" value="AAA"/>
    <property type="match status" value="1"/>
</dbReference>
<evidence type="ECO:0000256" key="1">
    <source>
        <dbReference type="ARBA" id="ARBA00022448"/>
    </source>
</evidence>
<feature type="domain" description="ABC transporter" evidence="4">
    <location>
        <begin position="2"/>
        <end position="242"/>
    </location>
</feature>
<keyword evidence="3 5" id="KW-0067">ATP-binding</keyword>
<evidence type="ECO:0000313" key="6">
    <source>
        <dbReference type="Proteomes" id="UP001162891"/>
    </source>
</evidence>
<dbReference type="InterPro" id="IPR003593">
    <property type="entry name" value="AAA+_ATPase"/>
</dbReference>
<dbReference type="InterPro" id="IPR027417">
    <property type="entry name" value="P-loop_NTPase"/>
</dbReference>
<proteinExistence type="predicted"/>
<name>A0ABM7X4G2_9BACT</name>
<dbReference type="Pfam" id="PF00005">
    <property type="entry name" value="ABC_tran"/>
    <property type="match status" value="1"/>
</dbReference>
<dbReference type="PANTHER" id="PTHR43023">
    <property type="entry name" value="PROTEIN TRIGALACTOSYLDIACYLGLYCEROL 3, CHLOROPLASTIC"/>
    <property type="match status" value="1"/>
</dbReference>
<dbReference type="CDD" id="cd03261">
    <property type="entry name" value="ABC_Org_Solvent_Resistant"/>
    <property type="match status" value="1"/>
</dbReference>
<keyword evidence="6" id="KW-1185">Reference proteome</keyword>
<evidence type="ECO:0000256" key="3">
    <source>
        <dbReference type="ARBA" id="ARBA00022840"/>
    </source>
</evidence>
<dbReference type="EMBL" id="AP025591">
    <property type="protein sequence ID" value="BDG06699.1"/>
    <property type="molecule type" value="Genomic_DNA"/>
</dbReference>
<keyword evidence="2" id="KW-0547">Nucleotide-binding</keyword>
<evidence type="ECO:0000313" key="5">
    <source>
        <dbReference type="EMBL" id="BDG06699.1"/>
    </source>
</evidence>
<dbReference type="RefSeq" id="WP_248357179.1">
    <property type="nucleotide sequence ID" value="NZ_AP025591.1"/>
</dbReference>
<dbReference type="PANTHER" id="PTHR43023:SF6">
    <property type="entry name" value="INTERMEMBRANE PHOSPHOLIPID TRANSPORT SYSTEM ATP-BINDING PROTEIN MLAF"/>
    <property type="match status" value="1"/>
</dbReference>
<dbReference type="Proteomes" id="UP001162891">
    <property type="component" value="Chromosome"/>
</dbReference>
<evidence type="ECO:0000256" key="2">
    <source>
        <dbReference type="ARBA" id="ARBA00022741"/>
    </source>
</evidence>
<dbReference type="InterPro" id="IPR017871">
    <property type="entry name" value="ABC_transporter-like_CS"/>
</dbReference>